<dbReference type="GO" id="GO:0006402">
    <property type="term" value="P:mRNA catabolic process"/>
    <property type="evidence" value="ECO:0007669"/>
    <property type="project" value="TreeGrafter"/>
</dbReference>
<keyword evidence="3" id="KW-0963">Cytoplasm</keyword>
<dbReference type="GO" id="GO:0008859">
    <property type="term" value="F:exoribonuclease II activity"/>
    <property type="evidence" value="ECO:0007669"/>
    <property type="project" value="UniProtKB-EC"/>
</dbReference>
<name>A0A1J5R617_9ZZZZ</name>
<dbReference type="HAMAP" id="MF_01895">
    <property type="entry name" value="RNase_R"/>
    <property type="match status" value="1"/>
</dbReference>
<keyword evidence="7" id="KW-0694">RNA-binding</keyword>
<accession>A0A1J5R617</accession>
<evidence type="ECO:0000256" key="3">
    <source>
        <dbReference type="ARBA" id="ARBA00022490"/>
    </source>
</evidence>
<dbReference type="PANTHER" id="PTHR23355:SF9">
    <property type="entry name" value="DIS3-LIKE EXONUCLEASE 2"/>
    <property type="match status" value="1"/>
</dbReference>
<dbReference type="InterPro" id="IPR001900">
    <property type="entry name" value="RNase_II/R"/>
</dbReference>
<proteinExistence type="inferred from homology"/>
<protein>
    <recommendedName>
        <fullName evidence="2">exoribonuclease II</fullName>
        <ecNumber evidence="2">3.1.13.1</ecNumber>
    </recommendedName>
</protein>
<dbReference type="EMBL" id="MLJW01000259">
    <property type="protein sequence ID" value="OIQ91440.1"/>
    <property type="molecule type" value="Genomic_DNA"/>
</dbReference>
<dbReference type="Pfam" id="PF00773">
    <property type="entry name" value="RNB"/>
    <property type="match status" value="1"/>
</dbReference>
<reference evidence="10" key="1">
    <citation type="submission" date="2016-10" db="EMBL/GenBank/DDBJ databases">
        <title>Sequence of Gallionella enrichment culture.</title>
        <authorList>
            <person name="Poehlein A."/>
            <person name="Muehling M."/>
            <person name="Daniel R."/>
        </authorList>
    </citation>
    <scope>NUCLEOTIDE SEQUENCE</scope>
</reference>
<gene>
    <name evidence="10" type="primary">rnr_11</name>
    <name evidence="10" type="ORF">GALL_266450</name>
</gene>
<comment type="caution">
    <text evidence="10">The sequence shown here is derived from an EMBL/GenBank/DDBJ whole genome shotgun (WGS) entry which is preliminary data.</text>
</comment>
<dbReference type="InterPro" id="IPR004476">
    <property type="entry name" value="RNase_II/RNase_R"/>
</dbReference>
<feature type="region of interest" description="Disordered" evidence="8">
    <location>
        <begin position="713"/>
        <end position="761"/>
    </location>
</feature>
<dbReference type="PANTHER" id="PTHR23355">
    <property type="entry name" value="RIBONUCLEASE"/>
    <property type="match status" value="1"/>
</dbReference>
<keyword evidence="4" id="KW-0540">Nuclease</keyword>
<dbReference type="CDD" id="cd04471">
    <property type="entry name" value="S1_RNase_R"/>
    <property type="match status" value="1"/>
</dbReference>
<dbReference type="PROSITE" id="PS01175">
    <property type="entry name" value="RIBONUCLEASE_II"/>
    <property type="match status" value="1"/>
</dbReference>
<evidence type="ECO:0000256" key="1">
    <source>
        <dbReference type="ARBA" id="ARBA00001849"/>
    </source>
</evidence>
<dbReference type="NCBIfam" id="TIGR00358">
    <property type="entry name" value="3_prime_RNase"/>
    <property type="match status" value="1"/>
</dbReference>
<evidence type="ECO:0000256" key="5">
    <source>
        <dbReference type="ARBA" id="ARBA00022801"/>
    </source>
</evidence>
<dbReference type="AlphaFoldDB" id="A0A1J5R617"/>
<dbReference type="NCBIfam" id="TIGR02063">
    <property type="entry name" value="RNase_R"/>
    <property type="match status" value="1"/>
</dbReference>
<dbReference type="InterPro" id="IPR040476">
    <property type="entry name" value="CSD2"/>
</dbReference>
<dbReference type="Pfam" id="PF00575">
    <property type="entry name" value="S1"/>
    <property type="match status" value="1"/>
</dbReference>
<dbReference type="EC" id="3.1.13.1" evidence="2"/>
<dbReference type="PROSITE" id="PS50126">
    <property type="entry name" value="S1"/>
    <property type="match status" value="1"/>
</dbReference>
<evidence type="ECO:0000313" key="10">
    <source>
        <dbReference type="EMBL" id="OIQ91440.1"/>
    </source>
</evidence>
<dbReference type="Gene3D" id="2.40.50.140">
    <property type="entry name" value="Nucleic acid-binding proteins"/>
    <property type="match status" value="1"/>
</dbReference>
<dbReference type="SMART" id="SM00955">
    <property type="entry name" value="RNB"/>
    <property type="match status" value="1"/>
</dbReference>
<evidence type="ECO:0000259" key="9">
    <source>
        <dbReference type="PROSITE" id="PS50126"/>
    </source>
</evidence>
<evidence type="ECO:0000256" key="7">
    <source>
        <dbReference type="ARBA" id="ARBA00022884"/>
    </source>
</evidence>
<comment type="catalytic activity">
    <reaction evidence="1">
        <text>Exonucleolytic cleavage in the 3'- to 5'-direction to yield nucleoside 5'-phosphates.</text>
        <dbReference type="EC" id="3.1.13.1"/>
    </reaction>
</comment>
<dbReference type="GO" id="GO:0005829">
    <property type="term" value="C:cytosol"/>
    <property type="evidence" value="ECO:0007669"/>
    <property type="project" value="TreeGrafter"/>
</dbReference>
<dbReference type="InterPro" id="IPR050180">
    <property type="entry name" value="RNR_Ribonuclease"/>
</dbReference>
<dbReference type="Pfam" id="PF17876">
    <property type="entry name" value="CSD2"/>
    <property type="match status" value="1"/>
</dbReference>
<feature type="domain" description="S1 motif" evidence="9">
    <location>
        <begin position="630"/>
        <end position="711"/>
    </location>
</feature>
<dbReference type="GO" id="GO:0003723">
    <property type="term" value="F:RNA binding"/>
    <property type="evidence" value="ECO:0007669"/>
    <property type="project" value="UniProtKB-KW"/>
</dbReference>
<feature type="compositionally biased region" description="Basic residues" evidence="8">
    <location>
        <begin position="736"/>
        <end position="748"/>
    </location>
</feature>
<evidence type="ECO:0000256" key="4">
    <source>
        <dbReference type="ARBA" id="ARBA00022722"/>
    </source>
</evidence>
<dbReference type="SUPFAM" id="SSF50249">
    <property type="entry name" value="Nucleic acid-binding proteins"/>
    <property type="match status" value="2"/>
</dbReference>
<dbReference type="InterPro" id="IPR003029">
    <property type="entry name" value="S1_domain"/>
</dbReference>
<dbReference type="InterPro" id="IPR022966">
    <property type="entry name" value="RNase_II/R_CS"/>
</dbReference>
<sequence>MSKNRKQVPLPSREQVLEFIKDSPGRIGKRELARAFGLTGEGKIVLKQIMAELERAGDIERGHGRRFGGHGSLPDTLIIEINGTDEDGELMARPVSWDKPGRPPRIFVAPVRRGEQPLGVGDRVVARLRRVREGLYEARAERRITEGPAKVLGVFEPNADGSARLRPTDRRQKADYHIGRGDGLEAVAGELVLAELLPGARPYGPKSVKVVERLGSMADPRAVSLVAIHSYDIPDQFPEDALAQAEAATAALLDHRADLRQIPLVTIDGEDARDFDDAVWAEATENGWHLLVAIADVAWYVRPGDALDKEAFKRGNSVYFPDRVVPMLPEALSNGWCSLKPAEDRPCMAVHLWIDAEGNKLRHKFVRGLMRSAARLTYERVQAALDGTPDEETAALLDPVIKPLYGAWRALFQARERRGVLDLDLPERKVVIGADGRIEKVVPRPRYDSHRLIEDFMIAANVCAAEQIEAAHRPCMYRVHDLPSVEKLDSLRDFLTTIGLTLAKGQVLRPEHFNQILDKAKDMPEVYLVNEVVLRSQAQAVYSPENIGHFGLGLARYAHFTSPIRRYADLLVHRALIDGLGLGQGALPADSRERFPEIGEHISTTERRAAQAERDALNRFTAIYLADRVGASFTGRVNGVTRFGLFVTLDETGADGLVPMSSLPGDYYVHDETRHCLTGRRNGLTFSLGDAVEVALNEANPLTGSLVFDLTDAPALGPNARKTPLPDRDRPGMPPRRGRSAPRAKKARPGAGKPGKPRKRF</sequence>
<organism evidence="10">
    <name type="scientific">mine drainage metagenome</name>
    <dbReference type="NCBI Taxonomy" id="410659"/>
    <lineage>
        <taxon>unclassified sequences</taxon>
        <taxon>metagenomes</taxon>
        <taxon>ecological metagenomes</taxon>
    </lineage>
</organism>
<evidence type="ECO:0000256" key="8">
    <source>
        <dbReference type="SAM" id="MobiDB-lite"/>
    </source>
</evidence>
<keyword evidence="5 10" id="KW-0378">Hydrolase</keyword>
<dbReference type="InterPro" id="IPR012340">
    <property type="entry name" value="NA-bd_OB-fold"/>
</dbReference>
<keyword evidence="6" id="KW-0269">Exonuclease</keyword>
<dbReference type="InterPro" id="IPR011805">
    <property type="entry name" value="RNase_R"/>
</dbReference>
<evidence type="ECO:0000256" key="2">
    <source>
        <dbReference type="ARBA" id="ARBA00012163"/>
    </source>
</evidence>
<dbReference type="SMART" id="SM00316">
    <property type="entry name" value="S1"/>
    <property type="match status" value="1"/>
</dbReference>
<evidence type="ECO:0000256" key="6">
    <source>
        <dbReference type="ARBA" id="ARBA00022839"/>
    </source>
</evidence>